<dbReference type="AlphaFoldDB" id="A0AAV0WZT7"/>
<dbReference type="EMBL" id="CARXXK010000003">
    <property type="protein sequence ID" value="CAI6361490.1"/>
    <property type="molecule type" value="Genomic_DNA"/>
</dbReference>
<evidence type="ECO:0000313" key="1">
    <source>
        <dbReference type="EMBL" id="CAI6361490.1"/>
    </source>
</evidence>
<keyword evidence="2" id="KW-1185">Reference proteome</keyword>
<dbReference type="Proteomes" id="UP001160148">
    <property type="component" value="Unassembled WGS sequence"/>
</dbReference>
<proteinExistence type="predicted"/>
<organism evidence="1 2">
    <name type="scientific">Macrosiphum euphorbiae</name>
    <name type="common">potato aphid</name>
    <dbReference type="NCBI Taxonomy" id="13131"/>
    <lineage>
        <taxon>Eukaryota</taxon>
        <taxon>Metazoa</taxon>
        <taxon>Ecdysozoa</taxon>
        <taxon>Arthropoda</taxon>
        <taxon>Hexapoda</taxon>
        <taxon>Insecta</taxon>
        <taxon>Pterygota</taxon>
        <taxon>Neoptera</taxon>
        <taxon>Paraneoptera</taxon>
        <taxon>Hemiptera</taxon>
        <taxon>Sternorrhyncha</taxon>
        <taxon>Aphidomorpha</taxon>
        <taxon>Aphidoidea</taxon>
        <taxon>Aphididae</taxon>
        <taxon>Macrosiphini</taxon>
        <taxon>Macrosiphum</taxon>
    </lineage>
</organism>
<protein>
    <submittedName>
        <fullName evidence="1">Uncharacterized protein</fullName>
    </submittedName>
</protein>
<reference evidence="1 2" key="1">
    <citation type="submission" date="2023-01" db="EMBL/GenBank/DDBJ databases">
        <authorList>
            <person name="Whitehead M."/>
        </authorList>
    </citation>
    <scope>NUCLEOTIDE SEQUENCE [LARGE SCALE GENOMIC DNA]</scope>
</reference>
<accession>A0AAV0WZT7</accession>
<evidence type="ECO:0000313" key="2">
    <source>
        <dbReference type="Proteomes" id="UP001160148"/>
    </source>
</evidence>
<gene>
    <name evidence="1" type="ORF">MEUPH1_LOCUS16665</name>
</gene>
<name>A0AAV0WZT7_9HEMI</name>
<sequence>MGYRPQPSYTQAQWLLVLAIITPPDLQRRECIKCILNFITNNQHLPLFKNIMNHPSKRLESRLPIWKIGNQSNSSSEIGEMKSIRGTS</sequence>
<comment type="caution">
    <text evidence="1">The sequence shown here is derived from an EMBL/GenBank/DDBJ whole genome shotgun (WGS) entry which is preliminary data.</text>
</comment>